<dbReference type="Pfam" id="PF03196">
    <property type="entry name" value="DUF261"/>
    <property type="match status" value="1"/>
</dbReference>
<reference evidence="1 2" key="1">
    <citation type="submission" date="2013-12" db="EMBL/GenBank/DDBJ databases">
        <title>Comparative genomics of relapsing fever spirochetes.</title>
        <authorList>
            <person name="Schwan T.G."/>
            <person name="Raffel S.J."/>
            <person name="Porcella S.F."/>
        </authorList>
    </citation>
    <scope>NUCLEOTIDE SEQUENCE [LARGE SCALE GENOMIC DNA]</scope>
    <source>
        <strain evidence="1 2">CR2A</strain>
    </source>
</reference>
<dbReference type="PATRIC" id="fig|1432657.3.peg.1232"/>
<gene>
    <name evidence="1" type="ORF">BDCR2A_01251</name>
</gene>
<name>W6TG28_9SPIR</name>
<comment type="caution">
    <text evidence="1">The sequence shown here is derived from an EMBL/GenBank/DDBJ whole genome shotgun (WGS) entry which is preliminary data.</text>
</comment>
<sequence length="147" mass="17705">MKLQQNDNRFLLEIRRRNCYFLSLHYYIASLTKNKFDFNDINNNYYQFVSLGYMKSNCYILNPCRILSFFGVKRGICFEDKYYKCLKDEFEISEVKIKNIVVSHFMATNNTEVLYDSLYLKDGGQEYLLKSKCVFKKYNLLHICIYC</sequence>
<evidence type="ECO:0000313" key="2">
    <source>
        <dbReference type="Proteomes" id="UP000019148"/>
    </source>
</evidence>
<dbReference type="RefSeq" id="WP_038367308.1">
    <property type="nucleotide sequence ID" value="NZ_AZIT01000003.1"/>
</dbReference>
<proteinExistence type="predicted"/>
<evidence type="ECO:0000313" key="1">
    <source>
        <dbReference type="EMBL" id="ETZ17837.1"/>
    </source>
</evidence>
<dbReference type="InterPro" id="IPR004884">
    <property type="entry name" value="DUF261"/>
</dbReference>
<accession>W6TG28</accession>
<dbReference type="AlphaFoldDB" id="W6TG28"/>
<dbReference type="EMBL" id="AZIT01000003">
    <property type="protein sequence ID" value="ETZ17837.1"/>
    <property type="molecule type" value="Genomic_DNA"/>
</dbReference>
<organism evidence="1 2">
    <name type="scientific">Borrelia duttonii CR2A</name>
    <dbReference type="NCBI Taxonomy" id="1432657"/>
    <lineage>
        <taxon>Bacteria</taxon>
        <taxon>Pseudomonadati</taxon>
        <taxon>Spirochaetota</taxon>
        <taxon>Spirochaetia</taxon>
        <taxon>Spirochaetales</taxon>
        <taxon>Borreliaceae</taxon>
        <taxon>Borrelia</taxon>
    </lineage>
</organism>
<dbReference type="Proteomes" id="UP000019148">
    <property type="component" value="Unassembled WGS sequence"/>
</dbReference>
<protein>
    <submittedName>
        <fullName evidence="1">Uncharacterized protein</fullName>
    </submittedName>
</protein>